<keyword evidence="2" id="KW-1185">Reference proteome</keyword>
<dbReference type="EMBL" id="JAUSUD010000006">
    <property type="protein sequence ID" value="MDQ0230442.1"/>
    <property type="molecule type" value="Genomic_DNA"/>
</dbReference>
<proteinExistence type="predicted"/>
<sequence length="256" mass="30686">MQNEKIRLKEYRELLLKKKAQEEIKIDVINELNLQRGQGLTSPTSGTSTEETRLLMEYIDRANIFNISKRDEQRGKILKYRKFFKSKRNQQVEIYFKCGKEVIYKEGKVSTIGRDFVMLTNLRDRIWIKYDVITSANIPFGIPNYSNTHQHYLYDNQLRKKLLTQFGQIVSKRDILKQQFYEESLQTNLLAWEDTWLIIHTNEHDRKIGKLHQLEAGMVTLSVFNKRETVMLQDIYYIETIRFINILRHVYQSIRK</sequence>
<protein>
    <submittedName>
        <fullName evidence="1">Uncharacterized protein</fullName>
    </submittedName>
</protein>
<name>A0ABT9ZDU9_9BACI</name>
<evidence type="ECO:0000313" key="2">
    <source>
        <dbReference type="Proteomes" id="UP001234495"/>
    </source>
</evidence>
<dbReference type="Proteomes" id="UP001234495">
    <property type="component" value="Unassembled WGS sequence"/>
</dbReference>
<gene>
    <name evidence="1" type="ORF">J2S19_001698</name>
</gene>
<reference evidence="1 2" key="1">
    <citation type="submission" date="2023-07" db="EMBL/GenBank/DDBJ databases">
        <title>Genomic Encyclopedia of Type Strains, Phase IV (KMG-IV): sequencing the most valuable type-strain genomes for metagenomic binning, comparative biology and taxonomic classification.</title>
        <authorList>
            <person name="Goeker M."/>
        </authorList>
    </citation>
    <scope>NUCLEOTIDE SEQUENCE [LARGE SCALE GENOMIC DNA]</scope>
    <source>
        <strain evidence="1 2">DSM 29005</strain>
    </source>
</reference>
<comment type="caution">
    <text evidence="1">The sequence shown here is derived from an EMBL/GenBank/DDBJ whole genome shotgun (WGS) entry which is preliminary data.</text>
</comment>
<organism evidence="1 2">
    <name type="scientific">Metabacillus malikii</name>
    <dbReference type="NCBI Taxonomy" id="1504265"/>
    <lineage>
        <taxon>Bacteria</taxon>
        <taxon>Bacillati</taxon>
        <taxon>Bacillota</taxon>
        <taxon>Bacilli</taxon>
        <taxon>Bacillales</taxon>
        <taxon>Bacillaceae</taxon>
        <taxon>Metabacillus</taxon>
    </lineage>
</organism>
<accession>A0ABT9ZDU9</accession>
<evidence type="ECO:0000313" key="1">
    <source>
        <dbReference type="EMBL" id="MDQ0230442.1"/>
    </source>
</evidence>